<evidence type="ECO:0000256" key="1">
    <source>
        <dbReference type="ARBA" id="ARBA00022649"/>
    </source>
</evidence>
<sequence>MTVQDIIDQRGIQEVLHFTTNRGLVGTLASRALQSRHRLPEDKYLQHILHVNAAVRPEAGAFFDKSDNWLDYVNLSISEINRRYFEFSQGWHAQGDVWWTVMSFDVTVMTHAGVMFATTNNAYDLCLRERDVPGLNALFAPVIDRKSPTWKAYRGNRTANLPTCEQAEVLYPSSVSTQFLRRVYVREEEHQDQVAGWLREFGLPDVEVVWSQSKFLGKKN</sequence>
<comment type="caution">
    <text evidence="8">The sequence shown here is derived from an EMBL/GenBank/DDBJ whole genome shotgun (WGS) entry which is preliminary data.</text>
</comment>
<name>A0A4Q2TYM7_9HYPH</name>
<evidence type="ECO:0000313" key="9">
    <source>
        <dbReference type="Proteomes" id="UP000290759"/>
    </source>
</evidence>
<evidence type="ECO:0000256" key="4">
    <source>
        <dbReference type="ARBA" id="ARBA00022695"/>
    </source>
</evidence>
<evidence type="ECO:0000256" key="3">
    <source>
        <dbReference type="ARBA" id="ARBA00022679"/>
    </source>
</evidence>
<dbReference type="GO" id="GO:0016757">
    <property type="term" value="F:glycosyltransferase activity"/>
    <property type="evidence" value="ECO:0007669"/>
    <property type="project" value="UniProtKB-KW"/>
</dbReference>
<dbReference type="AlphaFoldDB" id="A0A4Q2TYM7"/>
<feature type="domain" description="DarT" evidence="7">
    <location>
        <begin position="13"/>
        <end position="216"/>
    </location>
</feature>
<keyword evidence="5 6" id="KW-0238">DNA-binding</keyword>
<evidence type="ECO:0000256" key="5">
    <source>
        <dbReference type="ARBA" id="ARBA00023125"/>
    </source>
</evidence>
<dbReference type="OrthoDB" id="4094578at2"/>
<protein>
    <submittedName>
        <fullName evidence="8">DUF4433 domain-containing protein</fullName>
    </submittedName>
</protein>
<evidence type="ECO:0000313" key="8">
    <source>
        <dbReference type="EMBL" id="RYC28820.1"/>
    </source>
</evidence>
<dbReference type="Pfam" id="PF14487">
    <property type="entry name" value="DarT"/>
    <property type="match status" value="1"/>
</dbReference>
<evidence type="ECO:0000256" key="2">
    <source>
        <dbReference type="ARBA" id="ARBA00022676"/>
    </source>
</evidence>
<dbReference type="GO" id="GO:0016779">
    <property type="term" value="F:nucleotidyltransferase activity"/>
    <property type="evidence" value="ECO:0007669"/>
    <property type="project" value="UniProtKB-KW"/>
</dbReference>
<comment type="similarity">
    <text evidence="6">Belongs to the DarT ADP-ribosyltransferase family.</text>
</comment>
<reference evidence="8 9" key="1">
    <citation type="submission" date="2018-12" db="EMBL/GenBank/DDBJ databases">
        <authorList>
            <person name="Grouzdev D.S."/>
            <person name="Krutkina M.S."/>
        </authorList>
    </citation>
    <scope>NUCLEOTIDE SEQUENCE [LARGE SCALE GENOMIC DNA]</scope>
    <source>
        <strain evidence="8 9">RmlP026</strain>
    </source>
</reference>
<dbReference type="Proteomes" id="UP000290759">
    <property type="component" value="Unassembled WGS sequence"/>
</dbReference>
<comment type="caution">
    <text evidence="6">Lacks conserved residue(s) required for the propagation of feature annotation.</text>
</comment>
<gene>
    <name evidence="8" type="ORF">D3273_27280</name>
</gene>
<dbReference type="EMBL" id="QYBB01000108">
    <property type="protein sequence ID" value="RYC28820.1"/>
    <property type="molecule type" value="Genomic_DNA"/>
</dbReference>
<organism evidence="8 9">
    <name type="scientific">Lichenibacterium minor</name>
    <dbReference type="NCBI Taxonomy" id="2316528"/>
    <lineage>
        <taxon>Bacteria</taxon>
        <taxon>Pseudomonadati</taxon>
        <taxon>Pseudomonadota</taxon>
        <taxon>Alphaproteobacteria</taxon>
        <taxon>Hyphomicrobiales</taxon>
        <taxon>Lichenihabitantaceae</taxon>
        <taxon>Lichenibacterium</taxon>
    </lineage>
</organism>
<accession>A0A4Q2TYM7</accession>
<evidence type="ECO:0000259" key="7">
    <source>
        <dbReference type="PROSITE" id="PS52018"/>
    </source>
</evidence>
<keyword evidence="2" id="KW-0328">Glycosyltransferase</keyword>
<keyword evidence="1 6" id="KW-1277">Toxin-antitoxin system</keyword>
<reference evidence="8 9" key="2">
    <citation type="submission" date="2019-02" db="EMBL/GenBank/DDBJ databases">
        <title>'Lichenibacterium ramalinii' gen. nov. sp. nov., 'Lichenibacterium minor' gen. nov. sp. nov.</title>
        <authorList>
            <person name="Pankratov T."/>
        </authorList>
    </citation>
    <scope>NUCLEOTIDE SEQUENCE [LARGE SCALE GENOMIC DNA]</scope>
    <source>
        <strain evidence="8 9">RmlP026</strain>
    </source>
</reference>
<dbReference type="RefSeq" id="WP_129230136.1">
    <property type="nucleotide sequence ID" value="NZ_QYBB01000108.1"/>
</dbReference>
<dbReference type="PROSITE" id="PS52018">
    <property type="entry name" value="DART"/>
    <property type="match status" value="1"/>
</dbReference>
<dbReference type="InterPro" id="IPR029494">
    <property type="entry name" value="DarT"/>
</dbReference>
<evidence type="ECO:0000256" key="6">
    <source>
        <dbReference type="PROSITE-ProRule" id="PRU01362"/>
    </source>
</evidence>
<dbReference type="GO" id="GO:0003677">
    <property type="term" value="F:DNA binding"/>
    <property type="evidence" value="ECO:0007669"/>
    <property type="project" value="UniProtKB-UniRule"/>
</dbReference>
<keyword evidence="3" id="KW-0808">Transferase</keyword>
<keyword evidence="4" id="KW-0548">Nucleotidyltransferase</keyword>
<keyword evidence="9" id="KW-1185">Reference proteome</keyword>
<proteinExistence type="inferred from homology"/>